<dbReference type="Gene3D" id="3.20.20.70">
    <property type="entry name" value="Aldolase class I"/>
    <property type="match status" value="1"/>
</dbReference>
<evidence type="ECO:0000259" key="1">
    <source>
        <dbReference type="Pfam" id="PF09863"/>
    </source>
</evidence>
<feature type="domain" description="DUF2090" evidence="1">
    <location>
        <begin position="4"/>
        <end position="289"/>
    </location>
</feature>
<accession>A0ABP8E657</accession>
<reference evidence="3" key="1">
    <citation type="journal article" date="2019" name="Int. J. Syst. Evol. Microbiol.">
        <title>The Global Catalogue of Microorganisms (GCM) 10K type strain sequencing project: providing services to taxonomists for standard genome sequencing and annotation.</title>
        <authorList>
            <consortium name="The Broad Institute Genomics Platform"/>
            <consortium name="The Broad Institute Genome Sequencing Center for Infectious Disease"/>
            <person name="Wu L."/>
            <person name="Ma J."/>
        </authorList>
    </citation>
    <scope>NUCLEOTIDE SEQUENCE [LARGE SCALE GENOMIC DNA]</scope>
    <source>
        <strain evidence="3">JCM 17442</strain>
    </source>
</reference>
<gene>
    <name evidence="2" type="ORF">GCM10022256_30870</name>
</gene>
<dbReference type="EMBL" id="BAABAU010000004">
    <property type="protein sequence ID" value="GAA4267475.1"/>
    <property type="molecule type" value="Genomic_DNA"/>
</dbReference>
<evidence type="ECO:0000313" key="2">
    <source>
        <dbReference type="EMBL" id="GAA4267475.1"/>
    </source>
</evidence>
<keyword evidence="3" id="KW-1185">Reference proteome</keyword>
<dbReference type="InterPro" id="IPR018659">
    <property type="entry name" value="DUF2090"/>
</dbReference>
<sequence>MTTTLLILASDHRDSLERDLYELTDPPTPAEAARISQDKLTVYQALVDAAPELPEGVQAGILVDEQYGAAVAELASRSDGLINLSMPLEASGKEWFEFAYDDWQQHALFFDGDHAKVLIRDNPEFDDAKRTEQAERMTALSTWCRENRRPLIIELLVPATDADLAQVDGDKHRYDDELRPELTLRAIEYLQDHGADPAIWKVEGMDSEDDARAVAELAVRDGREASCIVLGRHSTREDLDRWLEAAAPIDGFTGFAIGRSIWWDALVDLRAETIDRDEAQRRIASEYLAYARDFLGARGQ</sequence>
<dbReference type="InterPro" id="IPR013785">
    <property type="entry name" value="Aldolase_TIM"/>
</dbReference>
<organism evidence="2 3">
    <name type="scientific">Frondihabitans peucedani</name>
    <dbReference type="NCBI Taxonomy" id="598626"/>
    <lineage>
        <taxon>Bacteria</taxon>
        <taxon>Bacillati</taxon>
        <taxon>Actinomycetota</taxon>
        <taxon>Actinomycetes</taxon>
        <taxon>Micrococcales</taxon>
        <taxon>Microbacteriaceae</taxon>
        <taxon>Frondihabitans</taxon>
    </lineage>
</organism>
<name>A0ABP8E657_9MICO</name>
<dbReference type="Pfam" id="PF09863">
    <property type="entry name" value="DUF2090"/>
    <property type="match status" value="1"/>
</dbReference>
<comment type="caution">
    <text evidence="2">The sequence shown here is derived from an EMBL/GenBank/DDBJ whole genome shotgun (WGS) entry which is preliminary data.</text>
</comment>
<dbReference type="Proteomes" id="UP001501594">
    <property type="component" value="Unassembled WGS sequence"/>
</dbReference>
<proteinExistence type="predicted"/>
<dbReference type="SUPFAM" id="SSF51569">
    <property type="entry name" value="Aldolase"/>
    <property type="match status" value="1"/>
</dbReference>
<evidence type="ECO:0000313" key="3">
    <source>
        <dbReference type="Proteomes" id="UP001501594"/>
    </source>
</evidence>
<protein>
    <recommendedName>
        <fullName evidence="1">DUF2090 domain-containing protein</fullName>
    </recommendedName>
</protein>
<dbReference type="RefSeq" id="WP_344797779.1">
    <property type="nucleotide sequence ID" value="NZ_BAABAU010000004.1"/>
</dbReference>